<keyword evidence="3" id="KW-1185">Reference proteome</keyword>
<proteinExistence type="predicted"/>
<feature type="compositionally biased region" description="Polar residues" evidence="1">
    <location>
        <begin position="10"/>
        <end position="20"/>
    </location>
</feature>
<dbReference type="Proteomes" id="UP001054945">
    <property type="component" value="Unassembled WGS sequence"/>
</dbReference>
<dbReference type="EMBL" id="BPLR01008332">
    <property type="protein sequence ID" value="GIY23931.1"/>
    <property type="molecule type" value="Genomic_DNA"/>
</dbReference>
<name>A0AAV4RSY3_CAEEX</name>
<sequence>MAAKLALPRMTSTGPHQPQGVSVVENPMGSMTVESTTPSISIGSWITHPFYFSRVATLIRSSEEGSPFIHTILSEGSFSVRRASPR</sequence>
<organism evidence="2 3">
    <name type="scientific">Caerostris extrusa</name>
    <name type="common">Bark spider</name>
    <name type="synonym">Caerostris bankana</name>
    <dbReference type="NCBI Taxonomy" id="172846"/>
    <lineage>
        <taxon>Eukaryota</taxon>
        <taxon>Metazoa</taxon>
        <taxon>Ecdysozoa</taxon>
        <taxon>Arthropoda</taxon>
        <taxon>Chelicerata</taxon>
        <taxon>Arachnida</taxon>
        <taxon>Araneae</taxon>
        <taxon>Araneomorphae</taxon>
        <taxon>Entelegynae</taxon>
        <taxon>Araneoidea</taxon>
        <taxon>Araneidae</taxon>
        <taxon>Caerostris</taxon>
    </lineage>
</organism>
<comment type="caution">
    <text evidence="2">The sequence shown here is derived from an EMBL/GenBank/DDBJ whole genome shotgun (WGS) entry which is preliminary data.</text>
</comment>
<evidence type="ECO:0000256" key="1">
    <source>
        <dbReference type="SAM" id="MobiDB-lite"/>
    </source>
</evidence>
<protein>
    <submittedName>
        <fullName evidence="2">Uncharacterized protein</fullName>
    </submittedName>
</protein>
<evidence type="ECO:0000313" key="2">
    <source>
        <dbReference type="EMBL" id="GIY23931.1"/>
    </source>
</evidence>
<reference evidence="2 3" key="1">
    <citation type="submission" date="2021-06" db="EMBL/GenBank/DDBJ databases">
        <title>Caerostris extrusa draft genome.</title>
        <authorList>
            <person name="Kono N."/>
            <person name="Arakawa K."/>
        </authorList>
    </citation>
    <scope>NUCLEOTIDE SEQUENCE [LARGE SCALE GENOMIC DNA]</scope>
</reference>
<dbReference type="AlphaFoldDB" id="A0AAV4RSY3"/>
<accession>A0AAV4RSY3</accession>
<evidence type="ECO:0000313" key="3">
    <source>
        <dbReference type="Proteomes" id="UP001054945"/>
    </source>
</evidence>
<gene>
    <name evidence="2" type="ORF">CEXT_419211</name>
</gene>
<feature type="region of interest" description="Disordered" evidence="1">
    <location>
        <begin position="1"/>
        <end position="21"/>
    </location>
</feature>